<accession>A0AA39CLX6</accession>
<dbReference type="InterPro" id="IPR040079">
    <property type="entry name" value="Glutathione_S-Trfase"/>
</dbReference>
<keyword evidence="5" id="KW-1185">Reference proteome</keyword>
<proteinExistence type="inferred from homology"/>
<dbReference type="PROSITE" id="PS50405">
    <property type="entry name" value="GST_CTER"/>
    <property type="match status" value="1"/>
</dbReference>
<dbReference type="CDD" id="cd03046">
    <property type="entry name" value="GST_N_GTT1_like"/>
    <property type="match status" value="1"/>
</dbReference>
<comment type="similarity">
    <text evidence="1">Belongs to the GST superfamily.</text>
</comment>
<dbReference type="InterPro" id="IPR036282">
    <property type="entry name" value="Glutathione-S-Trfase_C_sf"/>
</dbReference>
<feature type="domain" description="GST C-terminal" evidence="3">
    <location>
        <begin position="93"/>
        <end position="228"/>
    </location>
</feature>
<evidence type="ECO:0000313" key="5">
    <source>
        <dbReference type="Proteomes" id="UP001172673"/>
    </source>
</evidence>
<dbReference type="Pfam" id="PF13417">
    <property type="entry name" value="GST_N_3"/>
    <property type="match status" value="1"/>
</dbReference>
<dbReference type="InterPro" id="IPR036249">
    <property type="entry name" value="Thioredoxin-like_sf"/>
</dbReference>
<dbReference type="InterPro" id="IPR004046">
    <property type="entry name" value="GST_C"/>
</dbReference>
<evidence type="ECO:0008006" key="6">
    <source>
        <dbReference type="Google" id="ProtNLM"/>
    </source>
</evidence>
<evidence type="ECO:0000256" key="1">
    <source>
        <dbReference type="ARBA" id="ARBA00007409"/>
    </source>
</evidence>
<dbReference type="EMBL" id="JAPDRK010000003">
    <property type="protein sequence ID" value="KAJ9614076.1"/>
    <property type="molecule type" value="Genomic_DNA"/>
</dbReference>
<evidence type="ECO:0000313" key="4">
    <source>
        <dbReference type="EMBL" id="KAJ9614076.1"/>
    </source>
</evidence>
<dbReference type="FunFam" id="1.20.1050.10:FF:000069">
    <property type="entry name" value="Putative elongation factor 1-gamma"/>
    <property type="match status" value="1"/>
</dbReference>
<gene>
    <name evidence="4" type="ORF">H2200_002212</name>
</gene>
<dbReference type="Proteomes" id="UP001172673">
    <property type="component" value="Unassembled WGS sequence"/>
</dbReference>
<dbReference type="AlphaFoldDB" id="A0AA39CLX6"/>
<dbReference type="Gene3D" id="3.40.30.10">
    <property type="entry name" value="Glutaredoxin"/>
    <property type="match status" value="1"/>
</dbReference>
<dbReference type="SUPFAM" id="SSF47616">
    <property type="entry name" value="GST C-terminal domain-like"/>
    <property type="match status" value="1"/>
</dbReference>
<dbReference type="InterPro" id="IPR004045">
    <property type="entry name" value="Glutathione_S-Trfase_N"/>
</dbReference>
<dbReference type="InterPro" id="IPR010987">
    <property type="entry name" value="Glutathione-S-Trfase_C-like"/>
</dbReference>
<organism evidence="4 5">
    <name type="scientific">Cladophialophora chaetospira</name>
    <dbReference type="NCBI Taxonomy" id="386627"/>
    <lineage>
        <taxon>Eukaryota</taxon>
        <taxon>Fungi</taxon>
        <taxon>Dikarya</taxon>
        <taxon>Ascomycota</taxon>
        <taxon>Pezizomycotina</taxon>
        <taxon>Eurotiomycetes</taxon>
        <taxon>Chaetothyriomycetidae</taxon>
        <taxon>Chaetothyriales</taxon>
        <taxon>Herpotrichiellaceae</taxon>
        <taxon>Cladophialophora</taxon>
    </lineage>
</organism>
<dbReference type="PROSITE" id="PS50404">
    <property type="entry name" value="GST_NTER"/>
    <property type="match status" value="1"/>
</dbReference>
<feature type="domain" description="GST N-terminal" evidence="2">
    <location>
        <begin position="4"/>
        <end position="87"/>
    </location>
</feature>
<dbReference type="PANTHER" id="PTHR44051:SF9">
    <property type="entry name" value="GLUTATHIONE S-TRANSFERASE 1"/>
    <property type="match status" value="1"/>
</dbReference>
<evidence type="ECO:0000259" key="3">
    <source>
        <dbReference type="PROSITE" id="PS50405"/>
    </source>
</evidence>
<sequence length="228" mass="25469">MSSKPDITLFFLGASRAIRIAWLLEELQLPFELVASPRASNGLAPEEFKAKIPTKMGKSPVIKDGDIVVQESSAIVEYICETYDTSNHLIPKDPKTRAKVREWIAAAEGTFMLHALAILYARWRIPSAAKEHLPEMESSLSVNVHNDLNWLESELSSPSPSSSGGRTWLVGDDVTAADIMMGFNTEFIFTRKLGVEGGEEWPNVQKWLERVKGREAYKKSVERTGYSL</sequence>
<protein>
    <recommendedName>
        <fullName evidence="6">Glutathione S-transferase</fullName>
    </recommendedName>
</protein>
<comment type="caution">
    <text evidence="4">The sequence shown here is derived from an EMBL/GenBank/DDBJ whole genome shotgun (WGS) entry which is preliminary data.</text>
</comment>
<evidence type="ECO:0000259" key="2">
    <source>
        <dbReference type="PROSITE" id="PS50404"/>
    </source>
</evidence>
<dbReference type="PANTHER" id="PTHR44051">
    <property type="entry name" value="GLUTATHIONE S-TRANSFERASE-RELATED"/>
    <property type="match status" value="1"/>
</dbReference>
<name>A0AA39CLX6_9EURO</name>
<dbReference type="SUPFAM" id="SSF52833">
    <property type="entry name" value="Thioredoxin-like"/>
    <property type="match status" value="1"/>
</dbReference>
<dbReference type="SFLD" id="SFLDS00019">
    <property type="entry name" value="Glutathione_Transferase_(cytos"/>
    <property type="match status" value="1"/>
</dbReference>
<dbReference type="SFLD" id="SFLDG00358">
    <property type="entry name" value="Main_(cytGST)"/>
    <property type="match status" value="1"/>
</dbReference>
<dbReference type="Pfam" id="PF00043">
    <property type="entry name" value="GST_C"/>
    <property type="match status" value="1"/>
</dbReference>
<dbReference type="Gene3D" id="1.20.1050.10">
    <property type="match status" value="1"/>
</dbReference>
<reference evidence="4" key="1">
    <citation type="submission" date="2022-10" db="EMBL/GenBank/DDBJ databases">
        <title>Culturing micro-colonial fungi from biological soil crusts in the Mojave desert and describing Neophaeococcomyces mojavensis, and introducing the new genera and species Taxawa tesnikishii.</title>
        <authorList>
            <person name="Kurbessoian T."/>
            <person name="Stajich J.E."/>
        </authorList>
    </citation>
    <scope>NUCLEOTIDE SEQUENCE</scope>
    <source>
        <strain evidence="4">TK_41</strain>
    </source>
</reference>